<evidence type="ECO:0000256" key="1">
    <source>
        <dbReference type="SAM" id="MobiDB-lite"/>
    </source>
</evidence>
<reference evidence="2" key="2">
    <citation type="submission" date="2025-05" db="UniProtKB">
        <authorList>
            <consortium name="Ensembl"/>
        </authorList>
    </citation>
    <scope>IDENTIFICATION</scope>
</reference>
<dbReference type="GeneTree" id="ENSGT00970000197608"/>
<dbReference type="Ensembl" id="ENSVURT00010006501.1">
    <property type="protein sequence ID" value="ENSVURP00010005748.1"/>
    <property type="gene ID" value="ENSVURG00010004469.1"/>
</dbReference>
<dbReference type="AlphaFoldDB" id="A0A4X2K2L1"/>
<dbReference type="STRING" id="29139.ENSVURP00010003422"/>
<evidence type="ECO:0000313" key="3">
    <source>
        <dbReference type="Proteomes" id="UP000314987"/>
    </source>
</evidence>
<keyword evidence="3" id="KW-1185">Reference proteome</keyword>
<dbReference type="OMA" id="KCAGSYK"/>
<reference evidence="3" key="1">
    <citation type="submission" date="2018-12" db="EMBL/GenBank/DDBJ databases">
        <authorList>
            <person name="Yazar S."/>
        </authorList>
    </citation>
    <scope>NUCLEOTIDE SEQUENCE [LARGE SCALE GENOMIC DNA]</scope>
</reference>
<proteinExistence type="predicted"/>
<dbReference type="Ensembl" id="ENSVURT00010003881.1">
    <property type="protein sequence ID" value="ENSVURP00010003422.1"/>
    <property type="gene ID" value="ENSVURG00010002748.1"/>
</dbReference>
<dbReference type="Proteomes" id="UP000314987">
    <property type="component" value="Unassembled WGS sequence"/>
</dbReference>
<feature type="region of interest" description="Disordered" evidence="1">
    <location>
        <begin position="1"/>
        <end position="21"/>
    </location>
</feature>
<name>A0A4X2K2L1_VOMUR</name>
<accession>A0A4X2K2L1</accession>
<sequence>MEDPGQDVVASSATPGAGKSKLETLPKEDLIKFAKKQMMLMQKVKSRYICVLSRKRLTKSCEL</sequence>
<organism evidence="2 3">
    <name type="scientific">Vombatus ursinus</name>
    <name type="common">Common wombat</name>
    <dbReference type="NCBI Taxonomy" id="29139"/>
    <lineage>
        <taxon>Eukaryota</taxon>
        <taxon>Metazoa</taxon>
        <taxon>Chordata</taxon>
        <taxon>Craniata</taxon>
        <taxon>Vertebrata</taxon>
        <taxon>Euteleostomi</taxon>
        <taxon>Mammalia</taxon>
        <taxon>Metatheria</taxon>
        <taxon>Diprotodontia</taxon>
        <taxon>Vombatidae</taxon>
        <taxon>Vombatus</taxon>
    </lineage>
</organism>
<evidence type="ECO:0000313" key="2">
    <source>
        <dbReference type="Ensembl" id="ENSVURP00010003422.1"/>
    </source>
</evidence>
<protein>
    <submittedName>
        <fullName evidence="2">Uncharacterized protein</fullName>
    </submittedName>
</protein>